<organism evidence="1 2">
    <name type="scientific">Rothia koreensis</name>
    <dbReference type="NCBI Taxonomy" id="592378"/>
    <lineage>
        <taxon>Bacteria</taxon>
        <taxon>Bacillati</taxon>
        <taxon>Actinomycetota</taxon>
        <taxon>Actinomycetes</taxon>
        <taxon>Micrococcales</taxon>
        <taxon>Micrococcaceae</taxon>
        <taxon>Rothia</taxon>
    </lineage>
</organism>
<evidence type="ECO:0000313" key="2">
    <source>
        <dbReference type="Proteomes" id="UP000462152"/>
    </source>
</evidence>
<dbReference type="SUPFAM" id="SSF55961">
    <property type="entry name" value="Bet v1-like"/>
    <property type="match status" value="1"/>
</dbReference>
<dbReference type="Gene3D" id="3.30.530.20">
    <property type="match status" value="1"/>
</dbReference>
<dbReference type="RefSeq" id="WP_129315579.1">
    <property type="nucleotide sequence ID" value="NZ_NOIQ01000009.1"/>
</dbReference>
<evidence type="ECO:0000313" key="1">
    <source>
        <dbReference type="EMBL" id="MUN55811.1"/>
    </source>
</evidence>
<dbReference type="InterPro" id="IPR023393">
    <property type="entry name" value="START-like_dom_sf"/>
</dbReference>
<sequence length="169" mass="18738">MYIPAVRFLDAPRNVISAETVLEASDPQSVYDLVSDVSRHSRLDGSGTVQRRIAGPERADVGDRVTQSMRLYGIPYRISFTVTRAEPGRAFAWRMPTGHTWTWEVEPAEGGGVLVRETFDARPARLLGLPLAGIFRLNGSFARNRKGIATSLARLHRTVPRGRGLSHRS</sequence>
<protein>
    <submittedName>
        <fullName evidence="1">Polyketide cyclase</fullName>
    </submittedName>
</protein>
<dbReference type="InterPro" id="IPR019587">
    <property type="entry name" value="Polyketide_cyclase/dehydratase"/>
</dbReference>
<gene>
    <name evidence="1" type="ORF">GMA10_11420</name>
</gene>
<keyword evidence="2" id="KW-1185">Reference proteome</keyword>
<reference evidence="1 2" key="1">
    <citation type="submission" date="2019-12" db="EMBL/GenBank/DDBJ databases">
        <authorList>
            <person name="Li J."/>
            <person name="Shi Y."/>
            <person name="Xu G."/>
            <person name="Xiao D."/>
            <person name="Ran X."/>
        </authorList>
    </citation>
    <scope>NUCLEOTIDE SEQUENCE [LARGE SCALE GENOMIC DNA]</scope>
    <source>
        <strain evidence="1 2">JCM 15915</strain>
    </source>
</reference>
<name>A0A7K1LKT8_9MICC</name>
<dbReference type="AlphaFoldDB" id="A0A7K1LKT8"/>
<accession>A0A7K1LKT8</accession>
<dbReference type="EMBL" id="WOGT01000009">
    <property type="protein sequence ID" value="MUN55811.1"/>
    <property type="molecule type" value="Genomic_DNA"/>
</dbReference>
<dbReference type="OrthoDB" id="6624781at2"/>
<comment type="caution">
    <text evidence="1">The sequence shown here is derived from an EMBL/GenBank/DDBJ whole genome shotgun (WGS) entry which is preliminary data.</text>
</comment>
<dbReference type="Proteomes" id="UP000462152">
    <property type="component" value="Unassembled WGS sequence"/>
</dbReference>
<dbReference type="Pfam" id="PF10604">
    <property type="entry name" value="Polyketide_cyc2"/>
    <property type="match status" value="1"/>
</dbReference>
<proteinExistence type="predicted"/>